<reference evidence="2" key="1">
    <citation type="submission" date="2020-11" db="EMBL/GenBank/DDBJ databases">
        <authorList>
            <consortium name="DOE Joint Genome Institute"/>
            <person name="Ahrendt S."/>
            <person name="Riley R."/>
            <person name="Andreopoulos W."/>
            <person name="LaButti K."/>
            <person name="Pangilinan J."/>
            <person name="Ruiz-duenas F.J."/>
            <person name="Barrasa J.M."/>
            <person name="Sanchez-Garcia M."/>
            <person name="Camarero S."/>
            <person name="Miyauchi S."/>
            <person name="Serrano A."/>
            <person name="Linde D."/>
            <person name="Babiker R."/>
            <person name="Drula E."/>
            <person name="Ayuso-Fernandez I."/>
            <person name="Pacheco R."/>
            <person name="Padilla G."/>
            <person name="Ferreira P."/>
            <person name="Barriuso J."/>
            <person name="Kellner H."/>
            <person name="Castanera R."/>
            <person name="Alfaro M."/>
            <person name="Ramirez L."/>
            <person name="Pisabarro A.G."/>
            <person name="Kuo A."/>
            <person name="Tritt A."/>
            <person name="Lipzen A."/>
            <person name="He G."/>
            <person name="Yan M."/>
            <person name="Ng V."/>
            <person name="Cullen D."/>
            <person name="Martin F."/>
            <person name="Rosso M.-N."/>
            <person name="Henrissat B."/>
            <person name="Hibbett D."/>
            <person name="Martinez A.T."/>
            <person name="Grigoriev I.V."/>
        </authorList>
    </citation>
    <scope>NUCLEOTIDE SEQUENCE</scope>
    <source>
        <strain evidence="2">AH 44721</strain>
    </source>
</reference>
<comment type="caution">
    <text evidence="2">The sequence shown here is derived from an EMBL/GenBank/DDBJ whole genome shotgun (WGS) entry which is preliminary data.</text>
</comment>
<protein>
    <submittedName>
        <fullName evidence="2">Uncharacterized protein</fullName>
    </submittedName>
</protein>
<keyword evidence="3" id="KW-1185">Reference proteome</keyword>
<dbReference type="AlphaFoldDB" id="A0A9P5NNR9"/>
<evidence type="ECO:0000313" key="2">
    <source>
        <dbReference type="EMBL" id="KAF8900460.1"/>
    </source>
</evidence>
<keyword evidence="1" id="KW-0472">Membrane</keyword>
<gene>
    <name evidence="2" type="ORF">CPB84DRAFT_1778980</name>
</gene>
<organism evidence="2 3">
    <name type="scientific">Gymnopilus junonius</name>
    <name type="common">Spectacular rustgill mushroom</name>
    <name type="synonym">Gymnopilus spectabilis subsp. junonius</name>
    <dbReference type="NCBI Taxonomy" id="109634"/>
    <lineage>
        <taxon>Eukaryota</taxon>
        <taxon>Fungi</taxon>
        <taxon>Dikarya</taxon>
        <taxon>Basidiomycota</taxon>
        <taxon>Agaricomycotina</taxon>
        <taxon>Agaricomycetes</taxon>
        <taxon>Agaricomycetidae</taxon>
        <taxon>Agaricales</taxon>
        <taxon>Agaricineae</taxon>
        <taxon>Hymenogastraceae</taxon>
        <taxon>Gymnopilus</taxon>
    </lineage>
</organism>
<proteinExistence type="predicted"/>
<name>A0A9P5NNR9_GYMJU</name>
<evidence type="ECO:0000313" key="3">
    <source>
        <dbReference type="Proteomes" id="UP000724874"/>
    </source>
</evidence>
<feature type="transmembrane region" description="Helical" evidence="1">
    <location>
        <begin position="43"/>
        <end position="65"/>
    </location>
</feature>
<keyword evidence="1" id="KW-1133">Transmembrane helix</keyword>
<evidence type="ECO:0000256" key="1">
    <source>
        <dbReference type="SAM" id="Phobius"/>
    </source>
</evidence>
<accession>A0A9P5NNR9</accession>
<sequence>MRRLAIGALCAIFHPALDGWMACLLLDLAGWTLQKCRVFSLLHASYLLTLASNVPPLLSLLYIFLDTPQSNCICRKLANEKLLRKTRSARYLTRPVCIHRSAWD</sequence>
<dbReference type="Proteomes" id="UP000724874">
    <property type="component" value="Unassembled WGS sequence"/>
</dbReference>
<keyword evidence="1" id="KW-0812">Transmembrane</keyword>
<dbReference type="EMBL" id="JADNYJ010000047">
    <property type="protein sequence ID" value="KAF8900460.1"/>
    <property type="molecule type" value="Genomic_DNA"/>
</dbReference>